<dbReference type="InParanoid" id="I1CD48"/>
<reference evidence="1 2" key="1">
    <citation type="journal article" date="2009" name="PLoS Genet.">
        <title>Genomic analysis of the basal lineage fungus Rhizopus oryzae reveals a whole-genome duplication.</title>
        <authorList>
            <person name="Ma L.-J."/>
            <person name="Ibrahim A.S."/>
            <person name="Skory C."/>
            <person name="Grabherr M.G."/>
            <person name="Burger G."/>
            <person name="Butler M."/>
            <person name="Elias M."/>
            <person name="Idnurm A."/>
            <person name="Lang B.F."/>
            <person name="Sone T."/>
            <person name="Abe A."/>
            <person name="Calvo S.E."/>
            <person name="Corrochano L.M."/>
            <person name="Engels R."/>
            <person name="Fu J."/>
            <person name="Hansberg W."/>
            <person name="Kim J.-M."/>
            <person name="Kodira C.D."/>
            <person name="Koehrsen M.J."/>
            <person name="Liu B."/>
            <person name="Miranda-Saavedra D."/>
            <person name="O'Leary S."/>
            <person name="Ortiz-Castellanos L."/>
            <person name="Poulter R."/>
            <person name="Rodriguez-Romero J."/>
            <person name="Ruiz-Herrera J."/>
            <person name="Shen Y.-Q."/>
            <person name="Zeng Q."/>
            <person name="Galagan J."/>
            <person name="Birren B.W."/>
            <person name="Cuomo C.A."/>
            <person name="Wickes B.L."/>
        </authorList>
    </citation>
    <scope>NUCLEOTIDE SEQUENCE [LARGE SCALE GENOMIC DNA]</scope>
    <source>
        <strain evidence="2">RA 99-880 / ATCC MYA-4621 / FGSC 9543 / NRRL 43880</strain>
    </source>
</reference>
<name>I1CD48_RHIO9</name>
<dbReference type="EMBL" id="CH476739">
    <property type="protein sequence ID" value="EIE86378.1"/>
    <property type="molecule type" value="Genomic_DNA"/>
</dbReference>
<dbReference type="GeneID" id="93618054"/>
<proteinExistence type="predicted"/>
<accession>I1CD48</accession>
<dbReference type="VEuPathDB" id="FungiDB:RO3G_11089"/>
<evidence type="ECO:0000313" key="2">
    <source>
        <dbReference type="Proteomes" id="UP000009138"/>
    </source>
</evidence>
<organism evidence="1 2">
    <name type="scientific">Rhizopus delemar (strain RA 99-880 / ATCC MYA-4621 / FGSC 9543 / NRRL 43880)</name>
    <name type="common">Mucormycosis agent</name>
    <name type="synonym">Rhizopus arrhizus var. delemar</name>
    <dbReference type="NCBI Taxonomy" id="246409"/>
    <lineage>
        <taxon>Eukaryota</taxon>
        <taxon>Fungi</taxon>
        <taxon>Fungi incertae sedis</taxon>
        <taxon>Mucoromycota</taxon>
        <taxon>Mucoromycotina</taxon>
        <taxon>Mucoromycetes</taxon>
        <taxon>Mucorales</taxon>
        <taxon>Mucorineae</taxon>
        <taxon>Rhizopodaceae</taxon>
        <taxon>Rhizopus</taxon>
    </lineage>
</organism>
<evidence type="ECO:0000313" key="1">
    <source>
        <dbReference type="EMBL" id="EIE86378.1"/>
    </source>
</evidence>
<gene>
    <name evidence="1" type="ORF">RO3G_11089</name>
</gene>
<sequence length="77" mass="9008">MTFFIDLFQSTWIINQELSELNINCSLRVRGRGSTVEQIPIINSTLTKKKRLSVTFERDLQDKKKETCKVAKKMMNL</sequence>
<dbReference type="RefSeq" id="XP_067521774.1">
    <property type="nucleotide sequence ID" value="XM_067665673.1"/>
</dbReference>
<keyword evidence="2" id="KW-1185">Reference proteome</keyword>
<dbReference type="Proteomes" id="UP000009138">
    <property type="component" value="Unassembled WGS sequence"/>
</dbReference>
<protein>
    <submittedName>
        <fullName evidence="1">Uncharacterized protein</fullName>
    </submittedName>
</protein>
<dbReference type="AlphaFoldDB" id="I1CD48"/>